<feature type="compositionally biased region" description="Basic residues" evidence="1">
    <location>
        <begin position="95"/>
        <end position="116"/>
    </location>
</feature>
<dbReference type="KEGG" id="psoj:PHYSODRAFT_297009"/>
<dbReference type="RefSeq" id="XP_009520562.1">
    <property type="nucleotide sequence ID" value="XM_009522267.1"/>
</dbReference>
<protein>
    <submittedName>
        <fullName evidence="2">Uncharacterized protein</fullName>
    </submittedName>
</protein>
<keyword evidence="3" id="KW-1185">Reference proteome</keyword>
<dbReference type="AlphaFoldDB" id="G4Z1C6"/>
<evidence type="ECO:0000256" key="1">
    <source>
        <dbReference type="SAM" id="MobiDB-lite"/>
    </source>
</evidence>
<dbReference type="InParanoid" id="G4Z1C6"/>
<organism evidence="2 3">
    <name type="scientific">Phytophthora sojae (strain P6497)</name>
    <name type="common">Soybean stem and root rot agent</name>
    <name type="synonym">Phytophthora megasperma f. sp. glycines</name>
    <dbReference type="NCBI Taxonomy" id="1094619"/>
    <lineage>
        <taxon>Eukaryota</taxon>
        <taxon>Sar</taxon>
        <taxon>Stramenopiles</taxon>
        <taxon>Oomycota</taxon>
        <taxon>Peronosporomycetes</taxon>
        <taxon>Peronosporales</taxon>
        <taxon>Peronosporaceae</taxon>
        <taxon>Phytophthora</taxon>
    </lineage>
</organism>
<proteinExistence type="predicted"/>
<reference evidence="2 3" key="1">
    <citation type="journal article" date="2006" name="Science">
        <title>Phytophthora genome sequences uncover evolutionary origins and mechanisms of pathogenesis.</title>
        <authorList>
            <person name="Tyler B.M."/>
            <person name="Tripathy S."/>
            <person name="Zhang X."/>
            <person name="Dehal P."/>
            <person name="Jiang R.H."/>
            <person name="Aerts A."/>
            <person name="Arredondo F.D."/>
            <person name="Baxter L."/>
            <person name="Bensasson D."/>
            <person name="Beynon J.L."/>
            <person name="Chapman J."/>
            <person name="Damasceno C.M."/>
            <person name="Dorrance A.E."/>
            <person name="Dou D."/>
            <person name="Dickerman A.W."/>
            <person name="Dubchak I.L."/>
            <person name="Garbelotto M."/>
            <person name="Gijzen M."/>
            <person name="Gordon S.G."/>
            <person name="Govers F."/>
            <person name="Grunwald N.J."/>
            <person name="Huang W."/>
            <person name="Ivors K.L."/>
            <person name="Jones R.W."/>
            <person name="Kamoun S."/>
            <person name="Krampis K."/>
            <person name="Lamour K.H."/>
            <person name="Lee M.K."/>
            <person name="McDonald W.H."/>
            <person name="Medina M."/>
            <person name="Meijer H.J."/>
            <person name="Nordberg E.K."/>
            <person name="Maclean D.J."/>
            <person name="Ospina-Giraldo M.D."/>
            <person name="Morris P.F."/>
            <person name="Phuntumart V."/>
            <person name="Putnam N.H."/>
            <person name="Rash S."/>
            <person name="Rose J.K."/>
            <person name="Sakihama Y."/>
            <person name="Salamov A.A."/>
            <person name="Savidor A."/>
            <person name="Scheuring C.F."/>
            <person name="Smith B.M."/>
            <person name="Sobral B.W."/>
            <person name="Terry A."/>
            <person name="Torto-Alalibo T.A."/>
            <person name="Win J."/>
            <person name="Xu Z."/>
            <person name="Zhang H."/>
            <person name="Grigoriev I.V."/>
            <person name="Rokhsar D.S."/>
            <person name="Boore J.L."/>
        </authorList>
    </citation>
    <scope>NUCLEOTIDE SEQUENCE [LARGE SCALE GENOMIC DNA]</scope>
    <source>
        <strain evidence="2 3">P6497</strain>
    </source>
</reference>
<evidence type="ECO:0000313" key="2">
    <source>
        <dbReference type="EMBL" id="EGZ25274.1"/>
    </source>
</evidence>
<feature type="region of interest" description="Disordered" evidence="1">
    <location>
        <begin position="88"/>
        <end position="116"/>
    </location>
</feature>
<name>G4Z1C6_PHYSP</name>
<dbReference type="GeneID" id="20641435"/>
<gene>
    <name evidence="2" type="ORF">PHYSODRAFT_297009</name>
</gene>
<dbReference type="Proteomes" id="UP000002640">
    <property type="component" value="Unassembled WGS sequence"/>
</dbReference>
<dbReference type="EMBL" id="JH159152">
    <property type="protein sequence ID" value="EGZ25274.1"/>
    <property type="molecule type" value="Genomic_DNA"/>
</dbReference>
<evidence type="ECO:0000313" key="3">
    <source>
        <dbReference type="Proteomes" id="UP000002640"/>
    </source>
</evidence>
<accession>G4Z1C6</accession>
<sequence>MTWGHIQRGTSLSVGAAIKRLLDAALLVHAAAQGDDAGEAEWMLPAGVDLSGRPTYQMRTILDDMKKDGRVVVLTTWEPTWKPTENLPSAEIKKYRQRKRRKVEKALRQRPKKTKR</sequence>